<evidence type="ECO:0000256" key="5">
    <source>
        <dbReference type="ARBA" id="ARBA00023242"/>
    </source>
</evidence>
<keyword evidence="2" id="KW-0805">Transcription regulation</keyword>
<name>A0A5P1EV54_ASPOF</name>
<accession>A0A5P1EV54</accession>
<dbReference type="GO" id="GO:0003677">
    <property type="term" value="F:DNA binding"/>
    <property type="evidence" value="ECO:0007669"/>
    <property type="project" value="UniProtKB-KW"/>
</dbReference>
<evidence type="ECO:0000256" key="4">
    <source>
        <dbReference type="ARBA" id="ARBA00023163"/>
    </source>
</evidence>
<proteinExistence type="inferred from homology"/>
<sequence>MDIGKSNNKKKKFLGVRQRTSGRWVAEIKVSSQKLRLWLGTFNRPEEAAMAYDLAARILRGNNAKTNFASMGESNNYQVSLRNSRLHQLMQHEELSSCVHETLVCSDHGKKREEVSGVSSGGSRVYSSVVVVPSFEFEG</sequence>
<keyword evidence="9" id="KW-1185">Reference proteome</keyword>
<evidence type="ECO:0000256" key="6">
    <source>
        <dbReference type="ARBA" id="ARBA00024343"/>
    </source>
</evidence>
<keyword evidence="5" id="KW-0539">Nucleus</keyword>
<dbReference type="Gramene" id="ONK69443">
    <property type="protein sequence ID" value="ONK69443"/>
    <property type="gene ID" value="A4U43_C05F22940"/>
</dbReference>
<dbReference type="SUPFAM" id="SSF54171">
    <property type="entry name" value="DNA-binding domain"/>
    <property type="match status" value="1"/>
</dbReference>
<dbReference type="PANTHER" id="PTHR31194:SF82">
    <property type="entry name" value="AP2_ERF DOMAIN-CONTAINING PROTEIN"/>
    <property type="match status" value="1"/>
</dbReference>
<comment type="subcellular location">
    <subcellularLocation>
        <location evidence="1">Nucleus</location>
    </subcellularLocation>
</comment>
<dbReference type="GO" id="GO:0003700">
    <property type="term" value="F:DNA-binding transcription factor activity"/>
    <property type="evidence" value="ECO:0007669"/>
    <property type="project" value="InterPro"/>
</dbReference>
<dbReference type="Pfam" id="PF00847">
    <property type="entry name" value="AP2"/>
    <property type="match status" value="1"/>
</dbReference>
<dbReference type="SMART" id="SM00380">
    <property type="entry name" value="AP2"/>
    <property type="match status" value="1"/>
</dbReference>
<dbReference type="Proteomes" id="UP000243459">
    <property type="component" value="Chromosome 5"/>
</dbReference>
<reference evidence="9" key="1">
    <citation type="journal article" date="2017" name="Nat. Commun.">
        <title>The asparagus genome sheds light on the origin and evolution of a young Y chromosome.</title>
        <authorList>
            <person name="Harkess A."/>
            <person name="Zhou J."/>
            <person name="Xu C."/>
            <person name="Bowers J.E."/>
            <person name="Van der Hulst R."/>
            <person name="Ayyampalayam S."/>
            <person name="Mercati F."/>
            <person name="Riccardi P."/>
            <person name="McKain M.R."/>
            <person name="Kakrana A."/>
            <person name="Tang H."/>
            <person name="Ray J."/>
            <person name="Groenendijk J."/>
            <person name="Arikit S."/>
            <person name="Mathioni S.M."/>
            <person name="Nakano M."/>
            <person name="Shan H."/>
            <person name="Telgmann-Rauber A."/>
            <person name="Kanno A."/>
            <person name="Yue Z."/>
            <person name="Chen H."/>
            <person name="Li W."/>
            <person name="Chen Y."/>
            <person name="Xu X."/>
            <person name="Zhang Y."/>
            <person name="Luo S."/>
            <person name="Chen H."/>
            <person name="Gao J."/>
            <person name="Mao Z."/>
            <person name="Pires J.C."/>
            <person name="Luo M."/>
            <person name="Kudrna D."/>
            <person name="Wing R.A."/>
            <person name="Meyers B.C."/>
            <person name="Yi K."/>
            <person name="Kong H."/>
            <person name="Lavrijsen P."/>
            <person name="Sunseri F."/>
            <person name="Falavigna A."/>
            <person name="Ye Y."/>
            <person name="Leebens-Mack J.H."/>
            <person name="Chen G."/>
        </authorList>
    </citation>
    <scope>NUCLEOTIDE SEQUENCE [LARGE SCALE GENOMIC DNA]</scope>
    <source>
        <strain evidence="9">cv. DH0086</strain>
    </source>
</reference>
<evidence type="ECO:0000313" key="8">
    <source>
        <dbReference type="EMBL" id="ONK69443.1"/>
    </source>
</evidence>
<dbReference type="PROSITE" id="PS51032">
    <property type="entry name" value="AP2_ERF"/>
    <property type="match status" value="1"/>
</dbReference>
<dbReference type="InterPro" id="IPR001471">
    <property type="entry name" value="AP2/ERF_dom"/>
</dbReference>
<dbReference type="EMBL" id="CM007385">
    <property type="protein sequence ID" value="ONK69443.1"/>
    <property type="molecule type" value="Genomic_DNA"/>
</dbReference>
<comment type="similarity">
    <text evidence="6">Belongs to the AP2/ERF transcription factor family. ERF subfamily.</text>
</comment>
<gene>
    <name evidence="8" type="ORF">A4U43_C05F22940</name>
</gene>
<protein>
    <recommendedName>
        <fullName evidence="7">AP2/ERF domain-containing protein</fullName>
    </recommendedName>
</protein>
<dbReference type="InterPro" id="IPR050913">
    <property type="entry name" value="AP2/ERF_ERF"/>
</dbReference>
<dbReference type="AlphaFoldDB" id="A0A5P1EV54"/>
<dbReference type="FunFam" id="3.30.730.10:FF:000005">
    <property type="entry name" value="ethylene-responsive transcription factor RAP2-11"/>
    <property type="match status" value="1"/>
</dbReference>
<dbReference type="PANTHER" id="PTHR31194">
    <property type="entry name" value="SHN SHINE , DNA BINDING / TRANSCRIPTION FACTOR"/>
    <property type="match status" value="1"/>
</dbReference>
<feature type="domain" description="AP2/ERF" evidence="7">
    <location>
        <begin position="12"/>
        <end position="69"/>
    </location>
</feature>
<dbReference type="OrthoDB" id="10038011at2759"/>
<dbReference type="CDD" id="cd00018">
    <property type="entry name" value="AP2"/>
    <property type="match status" value="1"/>
</dbReference>
<evidence type="ECO:0000256" key="2">
    <source>
        <dbReference type="ARBA" id="ARBA00023015"/>
    </source>
</evidence>
<dbReference type="Gene3D" id="3.30.730.10">
    <property type="entry name" value="AP2/ERF domain"/>
    <property type="match status" value="1"/>
</dbReference>
<organism evidence="8 9">
    <name type="scientific">Asparagus officinalis</name>
    <name type="common">Garden asparagus</name>
    <dbReference type="NCBI Taxonomy" id="4686"/>
    <lineage>
        <taxon>Eukaryota</taxon>
        <taxon>Viridiplantae</taxon>
        <taxon>Streptophyta</taxon>
        <taxon>Embryophyta</taxon>
        <taxon>Tracheophyta</taxon>
        <taxon>Spermatophyta</taxon>
        <taxon>Magnoliopsida</taxon>
        <taxon>Liliopsida</taxon>
        <taxon>Asparagales</taxon>
        <taxon>Asparagaceae</taxon>
        <taxon>Asparagoideae</taxon>
        <taxon>Asparagus</taxon>
    </lineage>
</organism>
<keyword evidence="3" id="KW-0238">DNA-binding</keyword>
<dbReference type="OMA" id="NEENCCR"/>
<keyword evidence="4" id="KW-0804">Transcription</keyword>
<dbReference type="GO" id="GO:0005634">
    <property type="term" value="C:nucleus"/>
    <property type="evidence" value="ECO:0007669"/>
    <property type="project" value="UniProtKB-SubCell"/>
</dbReference>
<evidence type="ECO:0000256" key="3">
    <source>
        <dbReference type="ARBA" id="ARBA00023125"/>
    </source>
</evidence>
<evidence type="ECO:0000256" key="1">
    <source>
        <dbReference type="ARBA" id="ARBA00004123"/>
    </source>
</evidence>
<evidence type="ECO:0000313" key="9">
    <source>
        <dbReference type="Proteomes" id="UP000243459"/>
    </source>
</evidence>
<dbReference type="InterPro" id="IPR016177">
    <property type="entry name" value="DNA-bd_dom_sf"/>
</dbReference>
<dbReference type="InterPro" id="IPR036955">
    <property type="entry name" value="AP2/ERF_dom_sf"/>
</dbReference>
<evidence type="ECO:0000259" key="7">
    <source>
        <dbReference type="PROSITE" id="PS51032"/>
    </source>
</evidence>
<dbReference type="PRINTS" id="PR00367">
    <property type="entry name" value="ETHRSPELEMNT"/>
</dbReference>